<dbReference type="Proteomes" id="UP001595476">
    <property type="component" value="Unassembled WGS sequence"/>
</dbReference>
<sequence length="283" mass="33482">MNLKQWMLIIGLVLIAAVSRADTDCDRICKSASAVNHSPNPMVVSQFEAQMESWANLLMEMQDAPTYLTYMDGYQLIASKDLNHYAARYVRRKLRGKELSSLYGHLETHSDQSLSKILHQTLSVDEQEVDAYIRRLMWVRMREARRYLIRRLDEVYGLSSLNYRLRLETRKFIGHYMVQQAERWSFHNQEALDGDLKDQVNHWLMTEIDVQEDNFQTQNYHQVINRLTYVLRNVSDQQIRQAIAYYEHEQYQAMLALIRKALTFHFQRLRVKNSLSDPETSAQ</sequence>
<protein>
    <recommendedName>
        <fullName evidence="4">DUF2059 domain-containing protein</fullName>
    </recommendedName>
</protein>
<evidence type="ECO:0000313" key="2">
    <source>
        <dbReference type="EMBL" id="MFC3152610.1"/>
    </source>
</evidence>
<evidence type="ECO:0008006" key="4">
    <source>
        <dbReference type="Google" id="ProtNLM"/>
    </source>
</evidence>
<evidence type="ECO:0000256" key="1">
    <source>
        <dbReference type="SAM" id="SignalP"/>
    </source>
</evidence>
<dbReference type="EMBL" id="JBHRSZ010000007">
    <property type="protein sequence ID" value="MFC3152610.1"/>
    <property type="molecule type" value="Genomic_DNA"/>
</dbReference>
<gene>
    <name evidence="2" type="ORF">ACFOEK_16360</name>
</gene>
<feature type="chain" id="PRO_5046830777" description="DUF2059 domain-containing protein" evidence="1">
    <location>
        <begin position="22"/>
        <end position="283"/>
    </location>
</feature>
<accession>A0ABV7HFH4</accession>
<proteinExistence type="predicted"/>
<feature type="signal peptide" evidence="1">
    <location>
        <begin position="1"/>
        <end position="21"/>
    </location>
</feature>
<keyword evidence="1" id="KW-0732">Signal</keyword>
<comment type="caution">
    <text evidence="2">The sequence shown here is derived from an EMBL/GenBank/DDBJ whole genome shotgun (WGS) entry which is preliminary data.</text>
</comment>
<keyword evidence="3" id="KW-1185">Reference proteome</keyword>
<evidence type="ECO:0000313" key="3">
    <source>
        <dbReference type="Proteomes" id="UP001595476"/>
    </source>
</evidence>
<reference evidence="3" key="1">
    <citation type="journal article" date="2019" name="Int. J. Syst. Evol. Microbiol.">
        <title>The Global Catalogue of Microorganisms (GCM) 10K type strain sequencing project: providing services to taxonomists for standard genome sequencing and annotation.</title>
        <authorList>
            <consortium name="The Broad Institute Genomics Platform"/>
            <consortium name="The Broad Institute Genome Sequencing Center for Infectious Disease"/>
            <person name="Wu L."/>
            <person name="Ma J."/>
        </authorList>
    </citation>
    <scope>NUCLEOTIDE SEQUENCE [LARGE SCALE GENOMIC DNA]</scope>
    <source>
        <strain evidence="3">KCTC 52438</strain>
    </source>
</reference>
<dbReference type="RefSeq" id="WP_386722538.1">
    <property type="nucleotide sequence ID" value="NZ_JBHRSZ010000007.1"/>
</dbReference>
<name>A0ABV7HFH4_9GAMM</name>
<organism evidence="2 3">
    <name type="scientific">Litoribrevibacter euphylliae</name>
    <dbReference type="NCBI Taxonomy" id="1834034"/>
    <lineage>
        <taxon>Bacteria</taxon>
        <taxon>Pseudomonadati</taxon>
        <taxon>Pseudomonadota</taxon>
        <taxon>Gammaproteobacteria</taxon>
        <taxon>Oceanospirillales</taxon>
        <taxon>Oceanospirillaceae</taxon>
        <taxon>Litoribrevibacter</taxon>
    </lineage>
</organism>